<dbReference type="EMBL" id="MU274971">
    <property type="protein sequence ID" value="KAI0083360.1"/>
    <property type="molecule type" value="Genomic_DNA"/>
</dbReference>
<evidence type="ECO:0000313" key="2">
    <source>
        <dbReference type="Proteomes" id="UP001055072"/>
    </source>
</evidence>
<gene>
    <name evidence="1" type="ORF">BDY19DRAFT_998650</name>
</gene>
<name>A0ACB8TMZ4_9APHY</name>
<organism evidence="1 2">
    <name type="scientific">Irpex rosettiformis</name>
    <dbReference type="NCBI Taxonomy" id="378272"/>
    <lineage>
        <taxon>Eukaryota</taxon>
        <taxon>Fungi</taxon>
        <taxon>Dikarya</taxon>
        <taxon>Basidiomycota</taxon>
        <taxon>Agaricomycotina</taxon>
        <taxon>Agaricomycetes</taxon>
        <taxon>Polyporales</taxon>
        <taxon>Irpicaceae</taxon>
        <taxon>Irpex</taxon>
    </lineage>
</organism>
<accession>A0ACB8TMZ4</accession>
<sequence>MSTSTSVAIHSQLLPQPQLRASQAVPSSRTNGQSATLASQGSQSGEEDPRRRQVLHDVLTARAEEKEARKRKRNGAPLDPKDTFKLAARIYSRCYSPFISLFFCFRVGSVCDINNPTDPTALLVPDDPQMENFAYKAFLQLRPGLVDYFLNTDQSIDADAMGAVVEMIDDTARSARSDDTTGLKQPGLNYILLDLTKDDDPTGELSRSLLAATEKSQRGFNNLLTGKLLCPHRYSDVYAADPARTCQKFLTGALPCKASLLPTFLYGGPYNPDDKYEGLLRGPLCVRVYKHIFKGPSTAGNGMAVNQQNRRKNQAQLMGLQRTTPRTIAYAVVQARHMLNQQADWCIVDDQFDSNELFDMTVVLLECDETVNTLTRTWITNTLDWWDRQVFNKGPRSEDHARDEGNEGDNDHDEEDDFRALMAQRRRVDLNNVDHQ</sequence>
<comment type="caution">
    <text evidence="1">The sequence shown here is derived from an EMBL/GenBank/DDBJ whole genome shotgun (WGS) entry which is preliminary data.</text>
</comment>
<keyword evidence="2" id="KW-1185">Reference proteome</keyword>
<evidence type="ECO:0000313" key="1">
    <source>
        <dbReference type="EMBL" id="KAI0083360.1"/>
    </source>
</evidence>
<dbReference type="Proteomes" id="UP001055072">
    <property type="component" value="Unassembled WGS sequence"/>
</dbReference>
<protein>
    <submittedName>
        <fullName evidence="1">Uncharacterized protein</fullName>
    </submittedName>
</protein>
<reference evidence="1" key="1">
    <citation type="journal article" date="2021" name="Environ. Microbiol.">
        <title>Gene family expansions and transcriptome signatures uncover fungal adaptations to wood decay.</title>
        <authorList>
            <person name="Hage H."/>
            <person name="Miyauchi S."/>
            <person name="Viragh M."/>
            <person name="Drula E."/>
            <person name="Min B."/>
            <person name="Chaduli D."/>
            <person name="Navarro D."/>
            <person name="Favel A."/>
            <person name="Norest M."/>
            <person name="Lesage-Meessen L."/>
            <person name="Balint B."/>
            <person name="Merenyi Z."/>
            <person name="de Eugenio L."/>
            <person name="Morin E."/>
            <person name="Martinez A.T."/>
            <person name="Baldrian P."/>
            <person name="Stursova M."/>
            <person name="Martinez M.J."/>
            <person name="Novotny C."/>
            <person name="Magnuson J.K."/>
            <person name="Spatafora J.W."/>
            <person name="Maurice S."/>
            <person name="Pangilinan J."/>
            <person name="Andreopoulos W."/>
            <person name="LaButti K."/>
            <person name="Hundley H."/>
            <person name="Na H."/>
            <person name="Kuo A."/>
            <person name="Barry K."/>
            <person name="Lipzen A."/>
            <person name="Henrissat B."/>
            <person name="Riley R."/>
            <person name="Ahrendt S."/>
            <person name="Nagy L.G."/>
            <person name="Grigoriev I.V."/>
            <person name="Martin F."/>
            <person name="Rosso M.N."/>
        </authorList>
    </citation>
    <scope>NUCLEOTIDE SEQUENCE</scope>
    <source>
        <strain evidence="1">CBS 384.51</strain>
    </source>
</reference>
<proteinExistence type="predicted"/>